<sequence>MKLIETHLARINEITISMAKARRDETDTAATTITDLREQLKAAKAEMVDIQEASKKEAFRTQWPN</sequence>
<evidence type="ECO:0000313" key="1">
    <source>
        <dbReference type="EMBL" id="QDR80568.1"/>
    </source>
</evidence>
<name>A0A517DTD1_9FIRM</name>
<gene>
    <name evidence="1" type="ORF">SPTER_18970</name>
</gene>
<reference evidence="1 2" key="1">
    <citation type="submission" date="2019-02" db="EMBL/GenBank/DDBJ databases">
        <title>Closed genome of Sporomusa termitida DSM 4440.</title>
        <authorList>
            <person name="Poehlein A."/>
            <person name="Daniel R."/>
        </authorList>
    </citation>
    <scope>NUCLEOTIDE SEQUENCE [LARGE SCALE GENOMIC DNA]</scope>
    <source>
        <strain evidence="1 2">DSM 4440</strain>
    </source>
</reference>
<protein>
    <submittedName>
        <fullName evidence="1">Uncharacterized protein</fullName>
    </submittedName>
</protein>
<dbReference type="EMBL" id="CP036259">
    <property type="protein sequence ID" value="QDR80568.1"/>
    <property type="molecule type" value="Genomic_DNA"/>
</dbReference>
<keyword evidence="2" id="KW-1185">Reference proteome</keyword>
<evidence type="ECO:0000313" key="2">
    <source>
        <dbReference type="Proteomes" id="UP000320776"/>
    </source>
</evidence>
<organism evidence="1 2">
    <name type="scientific">Sporomusa termitida</name>
    <dbReference type="NCBI Taxonomy" id="2377"/>
    <lineage>
        <taxon>Bacteria</taxon>
        <taxon>Bacillati</taxon>
        <taxon>Bacillota</taxon>
        <taxon>Negativicutes</taxon>
        <taxon>Selenomonadales</taxon>
        <taxon>Sporomusaceae</taxon>
        <taxon>Sporomusa</taxon>
    </lineage>
</organism>
<proteinExistence type="predicted"/>
<accession>A0A517DTD1</accession>
<dbReference type="AlphaFoldDB" id="A0A517DTD1"/>
<dbReference type="KEGG" id="sted:SPTER_18970"/>
<dbReference type="Proteomes" id="UP000320776">
    <property type="component" value="Chromosome"/>
</dbReference>